<organism evidence="2 3">
    <name type="scientific">Pseudopedobacter saltans</name>
    <dbReference type="NCBI Taxonomy" id="151895"/>
    <lineage>
        <taxon>Bacteria</taxon>
        <taxon>Pseudomonadati</taxon>
        <taxon>Bacteroidota</taxon>
        <taxon>Sphingobacteriia</taxon>
        <taxon>Sphingobacteriales</taxon>
        <taxon>Sphingobacteriaceae</taxon>
        <taxon>Pseudopedobacter</taxon>
    </lineage>
</organism>
<comment type="caution">
    <text evidence="2">The sequence shown here is derived from an EMBL/GenBank/DDBJ whole genome shotgun (WGS) entry which is preliminary data.</text>
</comment>
<keyword evidence="1" id="KW-0812">Transmembrane</keyword>
<feature type="transmembrane region" description="Helical" evidence="1">
    <location>
        <begin position="12"/>
        <end position="32"/>
    </location>
</feature>
<evidence type="ECO:0000256" key="1">
    <source>
        <dbReference type="SAM" id="Phobius"/>
    </source>
</evidence>
<feature type="transmembrane region" description="Helical" evidence="1">
    <location>
        <begin position="65"/>
        <end position="85"/>
    </location>
</feature>
<feature type="transmembrane region" description="Helical" evidence="1">
    <location>
        <begin position="97"/>
        <end position="122"/>
    </location>
</feature>
<proteinExistence type="predicted"/>
<keyword evidence="1" id="KW-0472">Membrane</keyword>
<feature type="transmembrane region" description="Helical" evidence="1">
    <location>
        <begin position="180"/>
        <end position="203"/>
    </location>
</feature>
<evidence type="ECO:0008006" key="4">
    <source>
        <dbReference type="Google" id="ProtNLM"/>
    </source>
</evidence>
<feature type="transmembrane region" description="Helical" evidence="1">
    <location>
        <begin position="252"/>
        <end position="272"/>
    </location>
</feature>
<gene>
    <name evidence="2" type="ORF">DI598_13275</name>
</gene>
<sequence>MANKDTIRSLPLQLFIVWMVLLAIPFGHEYYLHFFESGRPFFVRLLSIVNYRPGWNVASTNSVAIFKPWLIIFVISLLIATVWNFSDKHFIKNKQTWTYYLWAFLRIRLSSLLIVYGLLLLFRLEAPYPTISELHTRYGYFLPWKIYYLSLGVSSAGYESTIGAIEILSALLLLFSRTSFLGAGLTVFLFINIVLANFAYHIGDQVLSVYILLLALAVLLYNFQSLYNLLVVRKQSVPDSYFPNFSPSQNKLRISFKYIYILSAFVLTLIVLNDKQNWPYPNKKGIEGIAGFYDVKVFNIDGVDYPYSQTDSVRWVDVVFEKWNTISIHYNKPTIINTERPGALFTDVNQTLNYENIGNGDRVFYQYEFDNSTLTLSNKNQSGQSFKLHISKGQTGDLTLTGTDFGGKHLQIQLHPVNKTYLLDEGRRKPVYVF</sequence>
<evidence type="ECO:0000313" key="2">
    <source>
        <dbReference type="EMBL" id="PZP45377.1"/>
    </source>
</evidence>
<accession>A0A2W5EUZ1</accession>
<keyword evidence="1" id="KW-1133">Transmembrane helix</keyword>
<dbReference type="Proteomes" id="UP000249645">
    <property type="component" value="Unassembled WGS sequence"/>
</dbReference>
<evidence type="ECO:0000313" key="3">
    <source>
        <dbReference type="Proteomes" id="UP000249645"/>
    </source>
</evidence>
<dbReference type="EMBL" id="QFOI01000265">
    <property type="protein sequence ID" value="PZP45377.1"/>
    <property type="molecule type" value="Genomic_DNA"/>
</dbReference>
<name>A0A2W5EUZ1_9SPHI</name>
<dbReference type="AlphaFoldDB" id="A0A2W5EUZ1"/>
<protein>
    <recommendedName>
        <fullName evidence="4">DoxX family protein</fullName>
    </recommendedName>
</protein>
<feature type="transmembrane region" description="Helical" evidence="1">
    <location>
        <begin position="209"/>
        <end position="231"/>
    </location>
</feature>
<reference evidence="2 3" key="1">
    <citation type="submission" date="2017-11" db="EMBL/GenBank/DDBJ databases">
        <title>Infants hospitalized years apart are colonized by the same room-sourced microbial strains.</title>
        <authorList>
            <person name="Brooks B."/>
            <person name="Olm M.R."/>
            <person name="Firek B.A."/>
            <person name="Baker R."/>
            <person name="Thomas B.C."/>
            <person name="Morowitz M.J."/>
            <person name="Banfield J.F."/>
        </authorList>
    </citation>
    <scope>NUCLEOTIDE SEQUENCE [LARGE SCALE GENOMIC DNA]</scope>
    <source>
        <strain evidence="2">S2_009_000_R2_76</strain>
    </source>
</reference>